<keyword evidence="1" id="KW-1133">Transmembrane helix</keyword>
<keyword evidence="1" id="KW-0472">Membrane</keyword>
<gene>
    <name evidence="2" type="ORF">Golob_016957</name>
</gene>
<name>A0A7J8M5M3_9ROSI</name>
<dbReference type="AlphaFoldDB" id="A0A7J8M5M3"/>
<keyword evidence="1" id="KW-0812">Transmembrane</keyword>
<dbReference type="EMBL" id="JABEZX010000007">
    <property type="protein sequence ID" value="MBA0560031.1"/>
    <property type="molecule type" value="Genomic_DNA"/>
</dbReference>
<feature type="transmembrane region" description="Helical" evidence="1">
    <location>
        <begin position="41"/>
        <end position="62"/>
    </location>
</feature>
<keyword evidence="3" id="KW-1185">Reference proteome</keyword>
<evidence type="ECO:0000256" key="1">
    <source>
        <dbReference type="SAM" id="Phobius"/>
    </source>
</evidence>
<evidence type="ECO:0000313" key="3">
    <source>
        <dbReference type="Proteomes" id="UP000593572"/>
    </source>
</evidence>
<organism evidence="2 3">
    <name type="scientific">Gossypium lobatum</name>
    <dbReference type="NCBI Taxonomy" id="34289"/>
    <lineage>
        <taxon>Eukaryota</taxon>
        <taxon>Viridiplantae</taxon>
        <taxon>Streptophyta</taxon>
        <taxon>Embryophyta</taxon>
        <taxon>Tracheophyta</taxon>
        <taxon>Spermatophyta</taxon>
        <taxon>Magnoliopsida</taxon>
        <taxon>eudicotyledons</taxon>
        <taxon>Gunneridae</taxon>
        <taxon>Pentapetalae</taxon>
        <taxon>rosids</taxon>
        <taxon>malvids</taxon>
        <taxon>Malvales</taxon>
        <taxon>Malvaceae</taxon>
        <taxon>Malvoideae</taxon>
        <taxon>Gossypium</taxon>
    </lineage>
</organism>
<dbReference type="SUPFAM" id="SSF53756">
    <property type="entry name" value="UDP-Glycosyltransferase/glycogen phosphorylase"/>
    <property type="match status" value="1"/>
</dbReference>
<sequence length="746" mass="85490">MGSLESPISLKRAGSRNERNPFLSRTRSRFSRFLLFNKLDYIQWICTVVVFLFFVVFFQMFLPGSVMDKSPDSLDDKDLVFRELGFLKEMGGLDFGEDITLEPCKLLQKFQSQNKQLNLGSSSALNRSQHRFQYRKPQLALVFADLLVDPQQLLMVTIANALREIGYEIQVYSIEDGPAYDVWQNIGIPVTVLKFNPSGIGVDWLNYNGILVSSLEAKSVFSSFMQEPFKSLPLIWTIHERALAVRSRQYTSAGQIELVNDWKSVFNRATVVVFPNYALPMIYSTFDTGNYYVIPGSPADAWKGENAMYLYKDNQRASMGYGPNEVLIAIVGSQFMYRGLWLEHALILQALLPLFADFSSDNDSISHPKIIVLSSDSASNYSMAVEKIALNLRYPSGVVKHVAVHGDVDGVLSMTDLVIYGSFLEEPSFPEILIKAMSHGKPIVAPDLSNIRKYVDNRVNGYLFPKENISVLTQIILQMISKGKLSPLALNIASIERGTVKNMMVQETIEGYAMLLENVLKFPSEVAPPKAVIELPSKLKEEWQWNLFVNLQNSTLEDKSSKFLNNLEEQWNHSQRKKFGSPVAMNDSFSYEIWEEEKKMHIFDTKRRREEQELKDRTDQSRGTWEDVYRNAKRADRARNDLHERDERELERTGQPLCIYEPYFGEGTWPFLHRSSLYRGIGLSTKGRRPRMDDVDGPSRLELLKNSYYRDILGEYGAFFAIANRIDHLHKNAWIGFQSWRATARK</sequence>
<dbReference type="PANTHER" id="PTHR46635:SF1">
    <property type="entry name" value="GLYCOSYL TRANSFERASE FAMILY 1 PROTEIN"/>
    <property type="match status" value="1"/>
</dbReference>
<dbReference type="Proteomes" id="UP000593572">
    <property type="component" value="Unassembled WGS sequence"/>
</dbReference>
<reference evidence="2 3" key="1">
    <citation type="journal article" date="2019" name="Genome Biol. Evol.">
        <title>Insights into the evolution of the New World diploid cottons (Gossypium, subgenus Houzingenia) based on genome sequencing.</title>
        <authorList>
            <person name="Grover C.E."/>
            <person name="Arick M.A. 2nd"/>
            <person name="Thrash A."/>
            <person name="Conover J.L."/>
            <person name="Sanders W.S."/>
            <person name="Peterson D.G."/>
            <person name="Frelichowski J.E."/>
            <person name="Scheffler J.A."/>
            <person name="Scheffler B.E."/>
            <person name="Wendel J.F."/>
        </authorList>
    </citation>
    <scope>NUCLEOTIDE SEQUENCE [LARGE SCALE GENOMIC DNA]</scope>
    <source>
        <strain evidence="2">157</strain>
        <tissue evidence="2">Leaf</tissue>
    </source>
</reference>
<dbReference type="Pfam" id="PF13692">
    <property type="entry name" value="Glyco_trans_1_4"/>
    <property type="match status" value="1"/>
</dbReference>
<evidence type="ECO:0000313" key="2">
    <source>
        <dbReference type="EMBL" id="MBA0560031.1"/>
    </source>
</evidence>
<feature type="non-terminal residue" evidence="2">
    <location>
        <position position="1"/>
    </location>
</feature>
<accession>A0A7J8M5M3</accession>
<comment type="caution">
    <text evidence="2">The sequence shown here is derived from an EMBL/GenBank/DDBJ whole genome shotgun (WGS) entry which is preliminary data.</text>
</comment>
<dbReference type="PANTHER" id="PTHR46635">
    <property type="entry name" value="GLYCOSYL TRANSFERASE FAMILY 1 PROTEIN"/>
    <property type="match status" value="1"/>
</dbReference>
<evidence type="ECO:0008006" key="4">
    <source>
        <dbReference type="Google" id="ProtNLM"/>
    </source>
</evidence>
<proteinExistence type="predicted"/>
<dbReference type="Gene3D" id="3.40.50.2000">
    <property type="entry name" value="Glycogen Phosphorylase B"/>
    <property type="match status" value="1"/>
</dbReference>
<protein>
    <recommendedName>
        <fullName evidence="4">Glycosyl transferase family 1 domain-containing protein</fullName>
    </recommendedName>
</protein>